<evidence type="ECO:0000313" key="3">
    <source>
        <dbReference type="EMBL" id="QEH33910.1"/>
    </source>
</evidence>
<name>A0A5B9W1Q5_9BACT</name>
<dbReference type="GO" id="GO:0005829">
    <property type="term" value="C:cytosol"/>
    <property type="evidence" value="ECO:0007669"/>
    <property type="project" value="TreeGrafter"/>
</dbReference>
<protein>
    <recommendedName>
        <fullName evidence="2">UPF0301 protein OJF2_24420</fullName>
    </recommendedName>
</protein>
<dbReference type="AlphaFoldDB" id="A0A5B9W1Q5"/>
<dbReference type="InterPro" id="IPR003774">
    <property type="entry name" value="AlgH-like"/>
</dbReference>
<dbReference type="Pfam" id="PF02622">
    <property type="entry name" value="DUF179"/>
    <property type="match status" value="1"/>
</dbReference>
<proteinExistence type="inferred from homology"/>
<dbReference type="Proteomes" id="UP000324233">
    <property type="component" value="Chromosome"/>
</dbReference>
<keyword evidence="4" id="KW-1185">Reference proteome</keyword>
<reference evidence="3 4" key="1">
    <citation type="submission" date="2019-08" db="EMBL/GenBank/DDBJ databases">
        <title>Deep-cultivation of Planctomycetes and their phenomic and genomic characterization uncovers novel biology.</title>
        <authorList>
            <person name="Wiegand S."/>
            <person name="Jogler M."/>
            <person name="Boedeker C."/>
            <person name="Pinto D."/>
            <person name="Vollmers J."/>
            <person name="Rivas-Marin E."/>
            <person name="Kohn T."/>
            <person name="Peeters S.H."/>
            <person name="Heuer A."/>
            <person name="Rast P."/>
            <person name="Oberbeckmann S."/>
            <person name="Bunk B."/>
            <person name="Jeske O."/>
            <person name="Meyerdierks A."/>
            <person name="Storesund J.E."/>
            <person name="Kallscheuer N."/>
            <person name="Luecker S."/>
            <person name="Lage O.M."/>
            <person name="Pohl T."/>
            <person name="Merkel B.J."/>
            <person name="Hornburger P."/>
            <person name="Mueller R.-W."/>
            <person name="Bruemmer F."/>
            <person name="Labrenz M."/>
            <person name="Spormann A.M."/>
            <person name="Op den Camp H."/>
            <person name="Overmann J."/>
            <person name="Amann R."/>
            <person name="Jetten M.S.M."/>
            <person name="Mascher T."/>
            <person name="Medema M.H."/>
            <person name="Devos D.P."/>
            <person name="Kaster A.-K."/>
            <person name="Ovreas L."/>
            <person name="Rohde M."/>
            <person name="Galperin M.Y."/>
            <person name="Jogler C."/>
        </authorList>
    </citation>
    <scope>NUCLEOTIDE SEQUENCE [LARGE SCALE GENOMIC DNA]</scope>
    <source>
        <strain evidence="3 4">OJF2</strain>
    </source>
</reference>
<evidence type="ECO:0000256" key="1">
    <source>
        <dbReference type="ARBA" id="ARBA00009600"/>
    </source>
</evidence>
<dbReference type="SUPFAM" id="SSF143456">
    <property type="entry name" value="VC0467-like"/>
    <property type="match status" value="1"/>
</dbReference>
<accession>A0A5B9W1Q5</accession>
<evidence type="ECO:0000256" key="2">
    <source>
        <dbReference type="HAMAP-Rule" id="MF_00758"/>
    </source>
</evidence>
<sequence length="184" mass="20237">MESLKGQLLIATPELVAPMFARSVILMLDHNEDGALGVILNQPISTTLTDLAGKVFDEEFVWDKPLRLGGPVSGSLLVLHTVEELADQETLPGVYVTLESSQVQRLITRKPEPSLVIANYSGWGPGQLEGEFGWDSWLTLPATPELVFWDDDRDLWKVTVSEVRARKLSDFLGLKGVPGDPSLN</sequence>
<dbReference type="EMBL" id="CP042997">
    <property type="protein sequence ID" value="QEH33910.1"/>
    <property type="molecule type" value="Genomic_DNA"/>
</dbReference>
<dbReference type="PANTHER" id="PTHR30327:SF1">
    <property type="entry name" value="UPF0301 PROTEIN YQGE"/>
    <property type="match status" value="1"/>
</dbReference>
<dbReference type="KEGG" id="agv:OJF2_24420"/>
<organism evidence="3 4">
    <name type="scientific">Aquisphaera giovannonii</name>
    <dbReference type="NCBI Taxonomy" id="406548"/>
    <lineage>
        <taxon>Bacteria</taxon>
        <taxon>Pseudomonadati</taxon>
        <taxon>Planctomycetota</taxon>
        <taxon>Planctomycetia</taxon>
        <taxon>Isosphaerales</taxon>
        <taxon>Isosphaeraceae</taxon>
        <taxon>Aquisphaera</taxon>
    </lineage>
</organism>
<gene>
    <name evidence="3" type="ORF">OJF2_24420</name>
</gene>
<evidence type="ECO:0000313" key="4">
    <source>
        <dbReference type="Proteomes" id="UP000324233"/>
    </source>
</evidence>
<dbReference type="Gene3D" id="3.40.1740.10">
    <property type="entry name" value="VC0467-like"/>
    <property type="match status" value="1"/>
</dbReference>
<dbReference type="OrthoDB" id="9807486at2"/>
<dbReference type="RefSeq" id="WP_148593906.1">
    <property type="nucleotide sequence ID" value="NZ_CP042997.1"/>
</dbReference>
<dbReference type="PANTHER" id="PTHR30327">
    <property type="entry name" value="UNCHARACTERIZED PROTEIN YQGE"/>
    <property type="match status" value="1"/>
</dbReference>
<dbReference type="HAMAP" id="MF_00758">
    <property type="entry name" value="UPF0301"/>
    <property type="match status" value="1"/>
</dbReference>
<comment type="similarity">
    <text evidence="1 2">Belongs to the UPF0301 (AlgH) family.</text>
</comment>